<accession>A0ABU9Z3D6</accession>
<comment type="caution">
    <text evidence="2">The sequence shown here is derived from an EMBL/GenBank/DDBJ whole genome shotgun (WGS) entry which is preliminary data.</text>
</comment>
<sequence length="143" mass="15716">MRLILTLLCCALPALAQALDYRSLSDNAIVYDATSRQAKPQFILRKGTPVEQLVALEGWIKVREAGGGIGWVERSLVSERRQLIVTKANSEVRLTAADDAAVVFVAARDLVLEMADKPAGSWVKVRHRDGRSGFIDIKSVWGL</sequence>
<reference evidence="2 3" key="1">
    <citation type="journal article" date="2018" name="Int. J. Syst. Evol. Microbiol.">
        <title>Uliginosibacterium sediminicola sp. nov., isolated from freshwater sediment.</title>
        <authorList>
            <person name="Hwang W.M."/>
            <person name="Kim S.M."/>
            <person name="Kang K."/>
            <person name="Ahn T.Y."/>
        </authorList>
    </citation>
    <scope>NUCLEOTIDE SEQUENCE [LARGE SCALE GENOMIC DNA]</scope>
    <source>
        <strain evidence="2 3">M1-21</strain>
    </source>
</reference>
<evidence type="ECO:0000256" key="1">
    <source>
        <dbReference type="SAM" id="SignalP"/>
    </source>
</evidence>
<protein>
    <submittedName>
        <fullName evidence="2">SH3 domain-containing protein</fullName>
    </submittedName>
</protein>
<dbReference type="Proteomes" id="UP001410394">
    <property type="component" value="Unassembled WGS sequence"/>
</dbReference>
<keyword evidence="3" id="KW-1185">Reference proteome</keyword>
<name>A0ABU9Z3D6_9RHOO</name>
<dbReference type="Gene3D" id="2.30.30.40">
    <property type="entry name" value="SH3 Domains"/>
    <property type="match status" value="2"/>
</dbReference>
<evidence type="ECO:0000313" key="2">
    <source>
        <dbReference type="EMBL" id="MEN3070282.1"/>
    </source>
</evidence>
<dbReference type="InterPro" id="IPR010466">
    <property type="entry name" value="DUF1058"/>
</dbReference>
<dbReference type="EMBL" id="JBDIVE010000011">
    <property type="protein sequence ID" value="MEN3070282.1"/>
    <property type="molecule type" value="Genomic_DNA"/>
</dbReference>
<feature type="signal peptide" evidence="1">
    <location>
        <begin position="1"/>
        <end position="18"/>
    </location>
</feature>
<dbReference type="RefSeq" id="WP_345921058.1">
    <property type="nucleotide sequence ID" value="NZ_JBDIVE010000011.1"/>
</dbReference>
<keyword evidence="1" id="KW-0732">Signal</keyword>
<organism evidence="2 3">
    <name type="scientific">Uliginosibacterium sediminicola</name>
    <dbReference type="NCBI Taxonomy" id="2024550"/>
    <lineage>
        <taxon>Bacteria</taxon>
        <taxon>Pseudomonadati</taxon>
        <taxon>Pseudomonadota</taxon>
        <taxon>Betaproteobacteria</taxon>
        <taxon>Rhodocyclales</taxon>
        <taxon>Zoogloeaceae</taxon>
        <taxon>Uliginosibacterium</taxon>
    </lineage>
</organism>
<feature type="chain" id="PRO_5045531481" evidence="1">
    <location>
        <begin position="19"/>
        <end position="143"/>
    </location>
</feature>
<evidence type="ECO:0000313" key="3">
    <source>
        <dbReference type="Proteomes" id="UP001410394"/>
    </source>
</evidence>
<dbReference type="Pfam" id="PF06347">
    <property type="entry name" value="SH3_4"/>
    <property type="match status" value="2"/>
</dbReference>
<proteinExistence type="predicted"/>
<gene>
    <name evidence="2" type="ORF">ABDB84_17490</name>
</gene>